<dbReference type="GO" id="GO:0002098">
    <property type="term" value="P:tRNA wobble uridine modification"/>
    <property type="evidence" value="ECO:0007669"/>
    <property type="project" value="TreeGrafter"/>
</dbReference>
<organism evidence="2">
    <name type="scientific">marine sediment metagenome</name>
    <dbReference type="NCBI Taxonomy" id="412755"/>
    <lineage>
        <taxon>unclassified sequences</taxon>
        <taxon>metagenomes</taxon>
        <taxon>ecological metagenomes</taxon>
    </lineage>
</organism>
<dbReference type="InterPro" id="IPR027266">
    <property type="entry name" value="TrmE/GcvT-like"/>
</dbReference>
<name>X1QHM8_9ZZZZ</name>
<proteinExistence type="predicted"/>
<dbReference type="PANTHER" id="PTHR42714:SF2">
    <property type="entry name" value="TRNA MODIFICATION GTPASE GTPBP3, MITOCHONDRIAL"/>
    <property type="match status" value="1"/>
</dbReference>
<evidence type="ECO:0000313" key="2">
    <source>
        <dbReference type="EMBL" id="GAI50500.1"/>
    </source>
</evidence>
<dbReference type="EMBL" id="BARV01038741">
    <property type="protein sequence ID" value="GAI50500.1"/>
    <property type="molecule type" value="Genomic_DNA"/>
</dbReference>
<dbReference type="SUPFAM" id="SSF103025">
    <property type="entry name" value="Folate-binding domain"/>
    <property type="match status" value="1"/>
</dbReference>
<sequence>MSLEDTISTLSTPVGESGIGIVRMSGERSFSIAKKIFRSPQGKKIDWTSSFRTHYGWIVDPEAEKPVDEVLLTLMRAPKTYTREDIVEINC</sequence>
<comment type="caution">
    <text evidence="2">The sequence shown here is derived from an EMBL/GenBank/DDBJ whole genome shotgun (WGS) entry which is preliminary data.</text>
</comment>
<feature type="non-terminal residue" evidence="2">
    <location>
        <position position="91"/>
    </location>
</feature>
<feature type="domain" description="GTP-binding protein TrmE N-terminal" evidence="1">
    <location>
        <begin position="6"/>
        <end position="91"/>
    </location>
</feature>
<gene>
    <name evidence="2" type="ORF">S06H3_59589</name>
</gene>
<dbReference type="GO" id="GO:0030488">
    <property type="term" value="P:tRNA methylation"/>
    <property type="evidence" value="ECO:0007669"/>
    <property type="project" value="TreeGrafter"/>
</dbReference>
<dbReference type="Pfam" id="PF10396">
    <property type="entry name" value="TrmE_N"/>
    <property type="match status" value="1"/>
</dbReference>
<dbReference type="PANTHER" id="PTHR42714">
    <property type="entry name" value="TRNA MODIFICATION GTPASE GTPBP3"/>
    <property type="match status" value="1"/>
</dbReference>
<dbReference type="InterPro" id="IPR018948">
    <property type="entry name" value="GTP-bd_TrmE_N"/>
</dbReference>
<protein>
    <recommendedName>
        <fullName evidence="1">GTP-binding protein TrmE N-terminal domain-containing protein</fullName>
    </recommendedName>
</protein>
<dbReference type="Gene3D" id="3.30.1360.120">
    <property type="entry name" value="Probable tRNA modification gtpase trme, domain 1"/>
    <property type="match status" value="1"/>
</dbReference>
<reference evidence="2" key="1">
    <citation type="journal article" date="2014" name="Front. Microbiol.">
        <title>High frequency of phylogenetically diverse reductive dehalogenase-homologous genes in deep subseafloor sedimentary metagenomes.</title>
        <authorList>
            <person name="Kawai M."/>
            <person name="Futagami T."/>
            <person name="Toyoda A."/>
            <person name="Takaki Y."/>
            <person name="Nishi S."/>
            <person name="Hori S."/>
            <person name="Arai W."/>
            <person name="Tsubouchi T."/>
            <person name="Morono Y."/>
            <person name="Uchiyama I."/>
            <person name="Ito T."/>
            <person name="Fujiyama A."/>
            <person name="Inagaki F."/>
            <person name="Takami H."/>
        </authorList>
    </citation>
    <scope>NUCLEOTIDE SEQUENCE</scope>
    <source>
        <strain evidence="2">Expedition CK06-06</strain>
    </source>
</reference>
<accession>X1QHM8</accession>
<dbReference type="CDD" id="cd14858">
    <property type="entry name" value="TrmE_N"/>
    <property type="match status" value="1"/>
</dbReference>
<evidence type="ECO:0000259" key="1">
    <source>
        <dbReference type="Pfam" id="PF10396"/>
    </source>
</evidence>
<dbReference type="AlphaFoldDB" id="X1QHM8"/>
<dbReference type="GO" id="GO:0005829">
    <property type="term" value="C:cytosol"/>
    <property type="evidence" value="ECO:0007669"/>
    <property type="project" value="TreeGrafter"/>
</dbReference>